<dbReference type="InterPro" id="IPR006785">
    <property type="entry name" value="Pex14_N"/>
</dbReference>
<comment type="subcellular location">
    <subcellularLocation>
        <location evidence="9 10">Peroxisome membrane</location>
    </subcellularLocation>
</comment>
<sequence>MADETNNTSKQPSTENQQEHKDNKPLNEQLIKSAVSFLSSPNVKSAETVKKVAFLKNKGLSAEEIQEAFKRVDDVVPTVSTPITTTKASTTLPAAGTSTLTPPAPLIPKRSAYNQQQPSIIYQPLPGAPSMSIQRLLAIALIFGVGAVGVTSGIVGIVKVTNNEKKNLIILRLLLPTFNGVTSYRTGRYKQQKSILDKLSGQLAGESTLEKAEGEELNDNKSDKDDEKKEKEDKKEEQTSVENGNDNKQEENRVDLSKQLAEKQEALADRLAHMVSRAEARYTESKNNVDLYKNFSSSVVDLRNTINKPEYMHTPSLYSTPAMGLGGNEPSPAVHGLKSEIRSLKGILLNRRRIN</sequence>
<name>A0A8H7RZM0_9FUNG</name>
<feature type="domain" description="Peroxisome membrane anchor protein Pex14p N-terminal" evidence="13">
    <location>
        <begin position="27"/>
        <end position="71"/>
    </location>
</feature>
<feature type="region of interest" description="Disordered" evidence="11">
    <location>
        <begin position="1"/>
        <end position="28"/>
    </location>
</feature>
<evidence type="ECO:0000256" key="7">
    <source>
        <dbReference type="ARBA" id="ARBA00029502"/>
    </source>
</evidence>
<evidence type="ECO:0000259" key="13">
    <source>
        <dbReference type="Pfam" id="PF04695"/>
    </source>
</evidence>
<organism evidence="14 15">
    <name type="scientific">Circinella minor</name>
    <dbReference type="NCBI Taxonomy" id="1195481"/>
    <lineage>
        <taxon>Eukaryota</taxon>
        <taxon>Fungi</taxon>
        <taxon>Fungi incertae sedis</taxon>
        <taxon>Mucoromycota</taxon>
        <taxon>Mucoromycotina</taxon>
        <taxon>Mucoromycetes</taxon>
        <taxon>Mucorales</taxon>
        <taxon>Lichtheimiaceae</taxon>
        <taxon>Circinella</taxon>
    </lineage>
</organism>
<dbReference type="Gene3D" id="1.10.10.10">
    <property type="entry name" value="Winged helix-like DNA-binding domain superfamily/Winged helix DNA-binding domain"/>
    <property type="match status" value="1"/>
</dbReference>
<evidence type="ECO:0000256" key="3">
    <source>
        <dbReference type="ARBA" id="ARBA00022927"/>
    </source>
</evidence>
<keyword evidence="12" id="KW-1133">Transmembrane helix</keyword>
<evidence type="ECO:0000256" key="2">
    <source>
        <dbReference type="ARBA" id="ARBA00022448"/>
    </source>
</evidence>
<keyword evidence="3 10" id="KW-0653">Protein transport</keyword>
<dbReference type="GO" id="GO:1990429">
    <property type="term" value="C:peroxisomal importomer complex"/>
    <property type="evidence" value="ECO:0007669"/>
    <property type="project" value="TreeGrafter"/>
</dbReference>
<comment type="similarity">
    <text evidence="1 10">Belongs to the peroxin-14 family.</text>
</comment>
<dbReference type="Proteomes" id="UP000646827">
    <property type="component" value="Unassembled WGS sequence"/>
</dbReference>
<dbReference type="EMBL" id="JAEPRB010000214">
    <property type="protein sequence ID" value="KAG2218713.1"/>
    <property type="molecule type" value="Genomic_DNA"/>
</dbReference>
<dbReference type="GO" id="GO:0005778">
    <property type="term" value="C:peroxisomal membrane"/>
    <property type="evidence" value="ECO:0007669"/>
    <property type="project" value="UniProtKB-SubCell"/>
</dbReference>
<evidence type="ECO:0000256" key="10">
    <source>
        <dbReference type="RuleBase" id="RU367032"/>
    </source>
</evidence>
<feature type="compositionally biased region" description="Basic and acidic residues" evidence="11">
    <location>
        <begin position="245"/>
        <end position="254"/>
    </location>
</feature>
<keyword evidence="2 10" id="KW-0813">Transport</keyword>
<feature type="compositionally biased region" description="Basic and acidic residues" evidence="11">
    <location>
        <begin position="208"/>
        <end position="238"/>
    </location>
</feature>
<evidence type="ECO:0000256" key="9">
    <source>
        <dbReference type="ARBA" id="ARBA00046271"/>
    </source>
</evidence>
<comment type="function">
    <text evidence="10">Component of the PEX13-PEX14 docking complex, a translocon channel that specifically mediates the import of peroxisomal cargo proteins bound to PEX5 receptor. The PEX13-PEX14 docking complex forms a large import pore which can be opened to a diameter of about 9 nm. Mechanistically, PEX5 receptor along with cargo proteins associates with the PEX14 subunit of the PEX13-PEX14 docking complex in the cytosol, leading to the insertion of the receptor into the organelle membrane with the concomitant translocation of the cargo into the peroxisome matrix.</text>
</comment>
<evidence type="ECO:0000256" key="5">
    <source>
        <dbReference type="ARBA" id="ARBA00023136"/>
    </source>
</evidence>
<keyword evidence="5 10" id="KW-0472">Membrane</keyword>
<evidence type="ECO:0000256" key="6">
    <source>
        <dbReference type="ARBA" id="ARBA00023140"/>
    </source>
</evidence>
<protein>
    <recommendedName>
        <fullName evidence="7 10">Peroxisomal membrane protein PEX14</fullName>
    </recommendedName>
    <alternativeName>
        <fullName evidence="8 10">Peroxin-14</fullName>
    </alternativeName>
</protein>
<dbReference type="Pfam" id="PF04695">
    <property type="entry name" value="Pex14_N"/>
    <property type="match status" value="1"/>
</dbReference>
<evidence type="ECO:0000256" key="12">
    <source>
        <dbReference type="SAM" id="Phobius"/>
    </source>
</evidence>
<feature type="region of interest" description="Disordered" evidence="11">
    <location>
        <begin position="207"/>
        <end position="254"/>
    </location>
</feature>
<evidence type="ECO:0000313" key="14">
    <source>
        <dbReference type="EMBL" id="KAG2218713.1"/>
    </source>
</evidence>
<dbReference type="OrthoDB" id="441517at2759"/>
<dbReference type="InterPro" id="IPR025655">
    <property type="entry name" value="PEX14"/>
</dbReference>
<keyword evidence="4" id="KW-0811">Translocation</keyword>
<dbReference type="PANTHER" id="PTHR23058">
    <property type="entry name" value="PEROXISOMAL MEMBRANE PROTEIN PEX14"/>
    <property type="match status" value="1"/>
</dbReference>
<keyword evidence="12" id="KW-0812">Transmembrane</keyword>
<dbReference type="GO" id="GO:0005102">
    <property type="term" value="F:signaling receptor binding"/>
    <property type="evidence" value="ECO:0007669"/>
    <property type="project" value="TreeGrafter"/>
</dbReference>
<evidence type="ECO:0000256" key="11">
    <source>
        <dbReference type="SAM" id="MobiDB-lite"/>
    </source>
</evidence>
<dbReference type="AlphaFoldDB" id="A0A8H7RZM0"/>
<dbReference type="PANTHER" id="PTHR23058:SF0">
    <property type="entry name" value="PEROXISOMAL MEMBRANE PROTEIN PEX14"/>
    <property type="match status" value="1"/>
</dbReference>
<keyword evidence="15" id="KW-1185">Reference proteome</keyword>
<accession>A0A8H7RZM0</accession>
<feature type="compositionally biased region" description="Polar residues" evidence="11">
    <location>
        <begin position="1"/>
        <end position="16"/>
    </location>
</feature>
<gene>
    <name evidence="14" type="ORF">INT45_002421</name>
</gene>
<evidence type="ECO:0000313" key="15">
    <source>
        <dbReference type="Proteomes" id="UP000646827"/>
    </source>
</evidence>
<proteinExistence type="inferred from homology"/>
<dbReference type="GO" id="GO:0016560">
    <property type="term" value="P:protein import into peroxisome matrix, docking"/>
    <property type="evidence" value="ECO:0007669"/>
    <property type="project" value="UniProtKB-UniRule"/>
</dbReference>
<keyword evidence="6 10" id="KW-0576">Peroxisome</keyword>
<dbReference type="InterPro" id="IPR036388">
    <property type="entry name" value="WH-like_DNA-bd_sf"/>
</dbReference>
<comment type="caution">
    <text evidence="14">The sequence shown here is derived from an EMBL/GenBank/DDBJ whole genome shotgun (WGS) entry which is preliminary data.</text>
</comment>
<reference evidence="14 15" key="1">
    <citation type="submission" date="2020-12" db="EMBL/GenBank/DDBJ databases">
        <title>Metabolic potential, ecology and presence of endohyphal bacteria is reflected in genomic diversity of Mucoromycotina.</title>
        <authorList>
            <person name="Muszewska A."/>
            <person name="Okrasinska A."/>
            <person name="Steczkiewicz K."/>
            <person name="Drgas O."/>
            <person name="Orlowska M."/>
            <person name="Perlinska-Lenart U."/>
            <person name="Aleksandrzak-Piekarczyk T."/>
            <person name="Szatraj K."/>
            <person name="Zielenkiewicz U."/>
            <person name="Pilsyk S."/>
            <person name="Malc E."/>
            <person name="Mieczkowski P."/>
            <person name="Kruszewska J.S."/>
            <person name="Biernat P."/>
            <person name="Pawlowska J."/>
        </authorList>
    </citation>
    <scope>NUCLEOTIDE SEQUENCE [LARGE SCALE GENOMIC DNA]</scope>
    <source>
        <strain evidence="14 15">CBS 142.35</strain>
    </source>
</reference>
<evidence type="ECO:0000256" key="1">
    <source>
        <dbReference type="ARBA" id="ARBA00005443"/>
    </source>
</evidence>
<evidence type="ECO:0000256" key="4">
    <source>
        <dbReference type="ARBA" id="ARBA00023010"/>
    </source>
</evidence>
<evidence type="ECO:0000256" key="8">
    <source>
        <dbReference type="ARBA" id="ARBA00029691"/>
    </source>
</evidence>
<feature type="transmembrane region" description="Helical" evidence="12">
    <location>
        <begin position="136"/>
        <end position="158"/>
    </location>
</feature>